<dbReference type="GeneID" id="93386166"/>
<evidence type="ECO:0000313" key="2">
    <source>
        <dbReference type="Proteomes" id="UP000000626"/>
    </source>
</evidence>
<dbReference type="AlphaFoldDB" id="A0A0U1RIQ3"/>
<sequence>MAKKTTKTIHYLRAQQNHSLFDLEVALRRVLSAAPTVQDTQIEQYNQLTQIMHRTLDPKDVKGNSIGGLLIHIGSGTKDEHIRTMSNRPVQQDDHGGTQAPPSGYSFLRKEAFLYIVGHHVIFCGHGFLSASTVASYLSLLSNKLRENNPDIVQFNIEFKAVGNCDKLSLIQQHGVKSILLDASAYQLSRNRLYQDSRSTIAKALGKVGSVFTSELSDEELEAQSEIHINLEVLLNGNSRASIEAQSLMQEQAEEIIDDETVNQGFSITTQQGEVIQPSDVKLSKSVRIGRYDEANSLLPDSAFTAISEYFLELQSRNLTEQ</sequence>
<organism evidence="1 2">
    <name type="scientific">Neisseria meningitidis serogroup A / serotype 4A (strain DSM 15465 / Z2491)</name>
    <dbReference type="NCBI Taxonomy" id="122587"/>
    <lineage>
        <taxon>Bacteria</taxon>
        <taxon>Pseudomonadati</taxon>
        <taxon>Pseudomonadota</taxon>
        <taxon>Betaproteobacteria</taxon>
        <taxon>Neisseriales</taxon>
        <taxon>Neisseriaceae</taxon>
        <taxon>Neisseria</taxon>
    </lineage>
</organism>
<dbReference type="EnsemblBacteria" id="CAM08424">
    <property type="protein sequence ID" value="CAM08424"/>
    <property type="gene ID" value="NMA1228"/>
</dbReference>
<dbReference type="KEGG" id="nma:NMA1228"/>
<reference evidence="1 2" key="1">
    <citation type="journal article" date="2000" name="Nature">
        <title>Complete DNA sequence of a serogroup A strain of Neisseria meningitidis Z2491.</title>
        <authorList>
            <person name="Parkhill J."/>
            <person name="Achtman M."/>
            <person name="James K.D."/>
            <person name="Bentley S.D."/>
            <person name="Churcher C."/>
            <person name="Klee S.R."/>
            <person name="Morelli G."/>
            <person name="Basham D."/>
            <person name="Brown D."/>
            <person name="Chillingworth T."/>
            <person name="Davies R.M."/>
            <person name="Davis P."/>
            <person name="Devlin K."/>
            <person name="Feltwell T."/>
            <person name="Hamlin N."/>
            <person name="Holroyd S."/>
            <person name="Jagels K."/>
            <person name="Leather S."/>
            <person name="Moule S."/>
            <person name="Mungall K."/>
            <person name="Quail M.A."/>
            <person name="Rajandream M.A."/>
            <person name="Rutherford K.M."/>
            <person name="Simmonds M."/>
            <person name="Skelton J."/>
            <person name="Whitehead S."/>
            <person name="Spratt B.G."/>
            <person name="Barrell B.G."/>
        </authorList>
    </citation>
    <scope>NUCLEOTIDE SEQUENCE [LARGE SCALE GENOMIC DNA]</scope>
    <source>
        <strain evidence="2">DSM 15465 / Z2491</strain>
    </source>
</reference>
<dbReference type="EMBL" id="AL157959">
    <property type="protein sequence ID" value="CAM08424.1"/>
    <property type="molecule type" value="Genomic_DNA"/>
</dbReference>
<proteinExistence type="predicted"/>
<accession>A0A0U1RIQ3</accession>
<gene>
    <name evidence="1" type="ordered locus">NMA1228</name>
</gene>
<dbReference type="Proteomes" id="UP000000626">
    <property type="component" value="Chromosome"/>
</dbReference>
<dbReference type="RefSeq" id="WP_002213684.1">
    <property type="nucleotide sequence ID" value="NC_003116.1"/>
</dbReference>
<evidence type="ECO:0000313" key="1">
    <source>
        <dbReference type="EMBL" id="CAM08424.1"/>
    </source>
</evidence>
<dbReference type="HOGENOM" id="CLU_862849_0_0_4"/>
<name>A0A0U1RIQ3_NEIMA</name>
<protein>
    <submittedName>
        <fullName evidence="1">Uncharacterized protein</fullName>
    </submittedName>
</protein>